<reference evidence="2 3" key="1">
    <citation type="submission" date="2017-07" db="EMBL/GenBank/DDBJ databases">
        <title>Leptospira spp. isolated from tropical soils.</title>
        <authorList>
            <person name="Thibeaux R."/>
            <person name="Iraola G."/>
            <person name="Ferres I."/>
            <person name="Bierque E."/>
            <person name="Girault D."/>
            <person name="Soupe-Gilbert M.-E."/>
            <person name="Picardeau M."/>
            <person name="Goarant C."/>
        </authorList>
    </citation>
    <scope>NUCLEOTIDE SEQUENCE [LARGE SCALE GENOMIC DNA]</scope>
    <source>
        <strain evidence="2 3">FH2-C-A2</strain>
    </source>
</reference>
<keyword evidence="1" id="KW-1133">Transmembrane helix</keyword>
<gene>
    <name evidence="2" type="ORF">CH371_10030</name>
</gene>
<dbReference type="EMBL" id="NPDT01000003">
    <property type="protein sequence ID" value="PJZ65867.1"/>
    <property type="molecule type" value="Genomic_DNA"/>
</dbReference>
<comment type="caution">
    <text evidence="2">The sequence shown here is derived from an EMBL/GenBank/DDBJ whole genome shotgun (WGS) entry which is preliminary data.</text>
</comment>
<evidence type="ECO:0000313" key="2">
    <source>
        <dbReference type="EMBL" id="PJZ65867.1"/>
    </source>
</evidence>
<name>A0A2M9ZC13_9LEPT</name>
<protein>
    <recommendedName>
        <fullName evidence="4">SGNH/GDSL hydrolase family protein</fullName>
    </recommendedName>
</protein>
<evidence type="ECO:0008006" key="4">
    <source>
        <dbReference type="Google" id="ProtNLM"/>
    </source>
</evidence>
<dbReference type="AlphaFoldDB" id="A0A2M9ZC13"/>
<accession>A0A2M9ZC13</accession>
<keyword evidence="1" id="KW-0812">Transmembrane</keyword>
<keyword evidence="1" id="KW-0472">Membrane</keyword>
<dbReference type="Proteomes" id="UP000231912">
    <property type="component" value="Unassembled WGS sequence"/>
</dbReference>
<dbReference type="RefSeq" id="WP_100758769.1">
    <property type="nucleotide sequence ID" value="NZ_NPDT01000003.1"/>
</dbReference>
<evidence type="ECO:0000256" key="1">
    <source>
        <dbReference type="SAM" id="Phobius"/>
    </source>
</evidence>
<sequence>MSPYLSLIRQKKFWIPVLFFVFFDLCLQTGVYRPYLKKGSFAANVVRNTEYVLEKKSEFEPTILLLGTSVAYQGLSLKTLNETLEPYGEKIQSVAMEGTELVVQDSLIRNLLPKFPKVHTVIHILEISTPWVDQEYLQIHTLAMLGELDRRIAFPLIYDFNYNVQYDDLGFLAFKSIAYRRDIRDFILDPSKRLKDIGRRRKEQKLTPWPHENTNLPKISMYPEAKEVLSCLATTNPGNGQAIPQGSDIFHKKAIWDTCDLAKRTPTVVTKTKSVNNYFLRLGLLYKDIHRIGEENGQKIRILGVIAPYSEIIKAWRTPERDRIWQEEIRKIDPEISLLDYQDSLDGSNNGDYYYDLIHLNRIGMDKFSDIFAADLPSHLGLSGKKKK</sequence>
<feature type="transmembrane region" description="Helical" evidence="1">
    <location>
        <begin position="13"/>
        <end position="32"/>
    </location>
</feature>
<proteinExistence type="predicted"/>
<evidence type="ECO:0000313" key="3">
    <source>
        <dbReference type="Proteomes" id="UP000231912"/>
    </source>
</evidence>
<organism evidence="2 3">
    <name type="scientific">Leptospira wolffii</name>
    <dbReference type="NCBI Taxonomy" id="409998"/>
    <lineage>
        <taxon>Bacteria</taxon>
        <taxon>Pseudomonadati</taxon>
        <taxon>Spirochaetota</taxon>
        <taxon>Spirochaetia</taxon>
        <taxon>Leptospirales</taxon>
        <taxon>Leptospiraceae</taxon>
        <taxon>Leptospira</taxon>
    </lineage>
</organism>